<feature type="domain" description="PilZ" evidence="1">
    <location>
        <begin position="165"/>
        <end position="258"/>
    </location>
</feature>
<dbReference type="SUPFAM" id="SSF141371">
    <property type="entry name" value="PilZ domain-like"/>
    <property type="match status" value="1"/>
</dbReference>
<organism evidence="2 3">
    <name type="scientific">Occallatibacter riparius</name>
    <dbReference type="NCBI Taxonomy" id="1002689"/>
    <lineage>
        <taxon>Bacteria</taxon>
        <taxon>Pseudomonadati</taxon>
        <taxon>Acidobacteriota</taxon>
        <taxon>Terriglobia</taxon>
        <taxon>Terriglobales</taxon>
        <taxon>Acidobacteriaceae</taxon>
        <taxon>Occallatibacter</taxon>
    </lineage>
</organism>
<proteinExistence type="predicted"/>
<keyword evidence="3" id="KW-1185">Reference proteome</keyword>
<dbReference type="RefSeq" id="WP_260792146.1">
    <property type="nucleotide sequence ID" value="NZ_CP093313.1"/>
</dbReference>
<protein>
    <submittedName>
        <fullName evidence="2">PilZ domain-containing protein</fullName>
    </submittedName>
</protein>
<dbReference type="Gene3D" id="2.40.10.220">
    <property type="entry name" value="predicted glycosyltransferase like domains"/>
    <property type="match status" value="1"/>
</dbReference>
<dbReference type="Pfam" id="PF07238">
    <property type="entry name" value="PilZ"/>
    <property type="match status" value="1"/>
</dbReference>
<dbReference type="InterPro" id="IPR009875">
    <property type="entry name" value="PilZ_domain"/>
</dbReference>
<dbReference type="EMBL" id="CP093313">
    <property type="protein sequence ID" value="UWZ82857.1"/>
    <property type="molecule type" value="Genomic_DNA"/>
</dbReference>
<gene>
    <name evidence="2" type="ORF">MOP44_20090</name>
</gene>
<dbReference type="AlphaFoldDB" id="A0A9J7BK84"/>
<accession>A0A9J7BK84</accession>
<evidence type="ECO:0000313" key="2">
    <source>
        <dbReference type="EMBL" id="UWZ82857.1"/>
    </source>
</evidence>
<reference evidence="2" key="1">
    <citation type="submission" date="2021-04" db="EMBL/GenBank/DDBJ databases">
        <title>Phylogenetic analysis of Acidobacteriaceae.</title>
        <authorList>
            <person name="Qiu L."/>
            <person name="Zhang Q."/>
        </authorList>
    </citation>
    <scope>NUCLEOTIDE SEQUENCE</scope>
    <source>
        <strain evidence="2">DSM 25168</strain>
    </source>
</reference>
<name>A0A9J7BK84_9BACT</name>
<evidence type="ECO:0000313" key="3">
    <source>
        <dbReference type="Proteomes" id="UP001059380"/>
    </source>
</evidence>
<sequence>MDPRRYCVYNETNECFLSLGVTVGNNTSAQLKGVFGKGPFKFYEGSWIKQAKGLGTVGLLSPRDLIYLDTQLRVVRVLESFPRFRVAPQHPEAKSMLALPVGTIESTQTQLGDHLVICVAEEMQARLRNAQSLLDETDHWPAVGASDAVKNWLSQTPEKKDWRESQRKRWPHLSAVETETDATEAHAVRDISTTGLYLLTDERWPLGTRVRMNLQRTDALDDATMIPTSMELRVSRWGSDGVGLEFVTANAEHSALVAAHVR</sequence>
<dbReference type="GO" id="GO:0035438">
    <property type="term" value="F:cyclic-di-GMP binding"/>
    <property type="evidence" value="ECO:0007669"/>
    <property type="project" value="InterPro"/>
</dbReference>
<dbReference type="KEGG" id="orp:MOP44_20090"/>
<dbReference type="Proteomes" id="UP001059380">
    <property type="component" value="Chromosome"/>
</dbReference>
<evidence type="ECO:0000259" key="1">
    <source>
        <dbReference type="Pfam" id="PF07238"/>
    </source>
</evidence>